<protein>
    <recommendedName>
        <fullName evidence="1">diguanylate cyclase</fullName>
        <ecNumber evidence="1">2.7.7.65</ecNumber>
    </recommendedName>
</protein>
<dbReference type="GO" id="GO:1902201">
    <property type="term" value="P:negative regulation of bacterial-type flagellum-dependent cell motility"/>
    <property type="evidence" value="ECO:0007669"/>
    <property type="project" value="TreeGrafter"/>
</dbReference>
<evidence type="ECO:0000256" key="1">
    <source>
        <dbReference type="ARBA" id="ARBA00012528"/>
    </source>
</evidence>
<keyword evidence="3" id="KW-0175">Coiled coil</keyword>
<feature type="region of interest" description="Disordered" evidence="4">
    <location>
        <begin position="1"/>
        <end position="35"/>
    </location>
</feature>
<dbReference type="OrthoDB" id="9812260at2"/>
<evidence type="ECO:0000256" key="3">
    <source>
        <dbReference type="SAM" id="Coils"/>
    </source>
</evidence>
<feature type="domain" description="GGDEF" evidence="5">
    <location>
        <begin position="118"/>
        <end position="246"/>
    </location>
</feature>
<dbReference type="InterPro" id="IPR000160">
    <property type="entry name" value="GGDEF_dom"/>
</dbReference>
<dbReference type="Pfam" id="PF00990">
    <property type="entry name" value="GGDEF"/>
    <property type="match status" value="1"/>
</dbReference>
<dbReference type="Proteomes" id="UP000445696">
    <property type="component" value="Unassembled WGS sequence"/>
</dbReference>
<dbReference type="GO" id="GO:0005886">
    <property type="term" value="C:plasma membrane"/>
    <property type="evidence" value="ECO:0007669"/>
    <property type="project" value="TreeGrafter"/>
</dbReference>
<dbReference type="InterPro" id="IPR029787">
    <property type="entry name" value="Nucleotide_cyclase"/>
</dbReference>
<evidence type="ECO:0000256" key="2">
    <source>
        <dbReference type="ARBA" id="ARBA00034247"/>
    </source>
</evidence>
<dbReference type="NCBIfam" id="TIGR00254">
    <property type="entry name" value="GGDEF"/>
    <property type="match status" value="1"/>
</dbReference>
<comment type="caution">
    <text evidence="6">The sequence shown here is derived from an EMBL/GenBank/DDBJ whole genome shotgun (WGS) entry which is preliminary data.</text>
</comment>
<sequence length="246" mass="27421">MKIGPMGEKLPVGRTAETKKKGAAPSASLYSGSEPRDIHDSMSILGIPEPELTPKVREAIMTLMAEVEGLRQNIRDLTRRLKDAEEVADRDPLLPIYNRRAFVRELTRVQASVERYRTEASLVYLDLNRFKSINDELGHEAGDFVLSQVALRLKESVRETDIVGRLGGDEFGMILARTKPEDARHLLDRLPKLFAEKPIIWKGAALPTSLATGVVSIHAGQSPEQTLSAADSEMYKEKHKENRPQA</sequence>
<evidence type="ECO:0000259" key="5">
    <source>
        <dbReference type="PROSITE" id="PS50887"/>
    </source>
</evidence>
<dbReference type="Gene3D" id="3.30.70.270">
    <property type="match status" value="1"/>
</dbReference>
<dbReference type="EC" id="2.7.7.65" evidence="1"/>
<dbReference type="EMBL" id="WTVA01000003">
    <property type="protein sequence ID" value="MZR22261.1"/>
    <property type="molecule type" value="Genomic_DNA"/>
</dbReference>
<dbReference type="RefSeq" id="WP_161338714.1">
    <property type="nucleotide sequence ID" value="NZ_JBHSDG010000005.1"/>
</dbReference>
<proteinExistence type="predicted"/>
<dbReference type="InterPro" id="IPR043128">
    <property type="entry name" value="Rev_trsase/Diguanyl_cyclase"/>
</dbReference>
<organism evidence="6 7">
    <name type="scientific">Sneathiella chungangensis</name>
    <dbReference type="NCBI Taxonomy" id="1418234"/>
    <lineage>
        <taxon>Bacteria</taxon>
        <taxon>Pseudomonadati</taxon>
        <taxon>Pseudomonadota</taxon>
        <taxon>Alphaproteobacteria</taxon>
        <taxon>Sneathiellales</taxon>
        <taxon>Sneathiellaceae</taxon>
        <taxon>Sneathiella</taxon>
    </lineage>
</organism>
<comment type="catalytic activity">
    <reaction evidence="2">
        <text>2 GTP = 3',3'-c-di-GMP + 2 diphosphate</text>
        <dbReference type="Rhea" id="RHEA:24898"/>
        <dbReference type="ChEBI" id="CHEBI:33019"/>
        <dbReference type="ChEBI" id="CHEBI:37565"/>
        <dbReference type="ChEBI" id="CHEBI:58805"/>
        <dbReference type="EC" id="2.7.7.65"/>
    </reaction>
</comment>
<keyword evidence="7" id="KW-1185">Reference proteome</keyword>
<reference evidence="6 7" key="1">
    <citation type="journal article" date="2014" name="Int. J. Syst. Evol. Microbiol.">
        <title>Sneathiella chungangensis sp. nov., isolated from a marine sand, and emended description of the genus Sneathiella.</title>
        <authorList>
            <person name="Siamphan C."/>
            <person name="Kim H."/>
            <person name="Lee J.S."/>
            <person name="Kim W."/>
        </authorList>
    </citation>
    <scope>NUCLEOTIDE SEQUENCE [LARGE SCALE GENOMIC DNA]</scope>
    <source>
        <strain evidence="6 7">KCTC 32476</strain>
    </source>
</reference>
<gene>
    <name evidence="6" type="ORF">GQF03_07960</name>
</gene>
<dbReference type="PANTHER" id="PTHR45138">
    <property type="entry name" value="REGULATORY COMPONENTS OF SENSORY TRANSDUCTION SYSTEM"/>
    <property type="match status" value="1"/>
</dbReference>
<dbReference type="PROSITE" id="PS50887">
    <property type="entry name" value="GGDEF"/>
    <property type="match status" value="1"/>
</dbReference>
<dbReference type="PANTHER" id="PTHR45138:SF9">
    <property type="entry name" value="DIGUANYLATE CYCLASE DGCM-RELATED"/>
    <property type="match status" value="1"/>
</dbReference>
<dbReference type="SMART" id="SM00267">
    <property type="entry name" value="GGDEF"/>
    <property type="match status" value="1"/>
</dbReference>
<accession>A0A845MF41</accession>
<evidence type="ECO:0000313" key="6">
    <source>
        <dbReference type="EMBL" id="MZR22261.1"/>
    </source>
</evidence>
<name>A0A845MF41_9PROT</name>
<dbReference type="GO" id="GO:0043709">
    <property type="term" value="P:cell adhesion involved in single-species biofilm formation"/>
    <property type="evidence" value="ECO:0007669"/>
    <property type="project" value="TreeGrafter"/>
</dbReference>
<feature type="coiled-coil region" evidence="3">
    <location>
        <begin position="60"/>
        <end position="87"/>
    </location>
</feature>
<dbReference type="InterPro" id="IPR050469">
    <property type="entry name" value="Diguanylate_Cyclase"/>
</dbReference>
<dbReference type="AlphaFoldDB" id="A0A845MF41"/>
<evidence type="ECO:0000313" key="7">
    <source>
        <dbReference type="Proteomes" id="UP000445696"/>
    </source>
</evidence>
<evidence type="ECO:0000256" key="4">
    <source>
        <dbReference type="SAM" id="MobiDB-lite"/>
    </source>
</evidence>
<dbReference type="CDD" id="cd01949">
    <property type="entry name" value="GGDEF"/>
    <property type="match status" value="1"/>
</dbReference>
<feature type="compositionally biased region" description="Basic and acidic residues" evidence="4">
    <location>
        <begin position="233"/>
        <end position="246"/>
    </location>
</feature>
<dbReference type="SUPFAM" id="SSF55073">
    <property type="entry name" value="Nucleotide cyclase"/>
    <property type="match status" value="1"/>
</dbReference>
<dbReference type="GO" id="GO:0052621">
    <property type="term" value="F:diguanylate cyclase activity"/>
    <property type="evidence" value="ECO:0007669"/>
    <property type="project" value="UniProtKB-EC"/>
</dbReference>
<feature type="region of interest" description="Disordered" evidence="4">
    <location>
        <begin position="223"/>
        <end position="246"/>
    </location>
</feature>